<evidence type="ECO:0000256" key="1">
    <source>
        <dbReference type="SAM" id="MobiDB-lite"/>
    </source>
</evidence>
<feature type="region of interest" description="Disordered" evidence="1">
    <location>
        <begin position="1"/>
        <end position="44"/>
    </location>
</feature>
<comment type="caution">
    <text evidence="2">The sequence shown here is derived from an EMBL/GenBank/DDBJ whole genome shotgun (WGS) entry which is preliminary data.</text>
</comment>
<sequence>SVAKKELDDLERRKEEHRPGPITLVPQRLGRKESEAQARQRQQCSCNLNTSKRSHKREEYVIAKKAAEEAEILKKKSIQREKAERLEVKKHQETQRREMFLEDQNYKTNEFLNRLDMVLPKSDSCQIANPSPECTAW</sequence>
<evidence type="ECO:0000313" key="2">
    <source>
        <dbReference type="EMBL" id="NWI59574.1"/>
    </source>
</evidence>
<dbReference type="Proteomes" id="UP000642973">
    <property type="component" value="Unassembled WGS sequence"/>
</dbReference>
<keyword evidence="3" id="KW-1185">Reference proteome</keyword>
<dbReference type="PANTHER" id="PTHR22529:SF1">
    <property type="entry name" value="EPITHELIAL-STROMAL INTERACTION PROTEIN 1"/>
    <property type="match status" value="1"/>
</dbReference>
<feature type="non-terminal residue" evidence="2">
    <location>
        <position position="137"/>
    </location>
</feature>
<dbReference type="EMBL" id="WEIV01025858">
    <property type="protein sequence ID" value="NWI59574.1"/>
    <property type="molecule type" value="Genomic_DNA"/>
</dbReference>
<reference evidence="2" key="1">
    <citation type="submission" date="2019-10" db="EMBL/GenBank/DDBJ databases">
        <title>Bird 10,000 Genomes (B10K) Project - Family phase.</title>
        <authorList>
            <person name="Zhang G."/>
        </authorList>
    </citation>
    <scope>NUCLEOTIDE SEQUENCE</scope>
    <source>
        <strain evidence="2">B10K-DU-002-55</strain>
        <tissue evidence="2">Muscle</tissue>
    </source>
</reference>
<organism evidence="2 3">
    <name type="scientific">Calyptomena viridis</name>
    <name type="common">Lesser green broadbill</name>
    <dbReference type="NCBI Taxonomy" id="135972"/>
    <lineage>
        <taxon>Eukaryota</taxon>
        <taxon>Metazoa</taxon>
        <taxon>Chordata</taxon>
        <taxon>Craniata</taxon>
        <taxon>Vertebrata</taxon>
        <taxon>Euteleostomi</taxon>
        <taxon>Archelosauria</taxon>
        <taxon>Archosauria</taxon>
        <taxon>Dinosauria</taxon>
        <taxon>Saurischia</taxon>
        <taxon>Theropoda</taxon>
        <taxon>Coelurosauria</taxon>
        <taxon>Aves</taxon>
        <taxon>Neognathae</taxon>
        <taxon>Neoaves</taxon>
        <taxon>Telluraves</taxon>
        <taxon>Australaves</taxon>
        <taxon>Passeriformes</taxon>
        <taxon>Eurylaimidae</taxon>
        <taxon>Calyptomena</taxon>
    </lineage>
</organism>
<dbReference type="InterPro" id="IPR026185">
    <property type="entry name" value="EPSTI1"/>
</dbReference>
<name>A0A851CUA9_CALVR</name>
<accession>A0A851CUA9</accession>
<protein>
    <submittedName>
        <fullName evidence="2">ESIP1 protein</fullName>
    </submittedName>
</protein>
<dbReference type="PANTHER" id="PTHR22529">
    <property type="entry name" value="EPITHELIAL-STROMAL INTERACTION PROTEIN 1"/>
    <property type="match status" value="1"/>
</dbReference>
<feature type="compositionally biased region" description="Basic and acidic residues" evidence="1">
    <location>
        <begin position="1"/>
        <end position="19"/>
    </location>
</feature>
<feature type="non-terminal residue" evidence="2">
    <location>
        <position position="1"/>
    </location>
</feature>
<evidence type="ECO:0000313" key="3">
    <source>
        <dbReference type="Proteomes" id="UP000642973"/>
    </source>
</evidence>
<proteinExistence type="predicted"/>
<gene>
    <name evidence="2" type="primary">Epsti1</name>
    <name evidence="2" type="ORF">CALVIR_R11020</name>
</gene>
<dbReference type="AlphaFoldDB" id="A0A851CUA9"/>